<name>A0A0E0LWW0_ORYPU</name>
<dbReference type="InterPro" id="IPR056423">
    <property type="entry name" value="BACK_BPM_SPOP"/>
</dbReference>
<keyword evidence="4" id="KW-1185">Reference proteome</keyword>
<evidence type="ECO:0000259" key="2">
    <source>
        <dbReference type="Pfam" id="PF24570"/>
    </source>
</evidence>
<dbReference type="HOGENOM" id="CLU_2726610_0_0_1"/>
<evidence type="ECO:0000313" key="3">
    <source>
        <dbReference type="EnsemblPlants" id="OPUNC08G18600.1"/>
    </source>
</evidence>
<organism evidence="3">
    <name type="scientific">Oryza punctata</name>
    <name type="common">Red rice</name>
    <dbReference type="NCBI Taxonomy" id="4537"/>
    <lineage>
        <taxon>Eukaryota</taxon>
        <taxon>Viridiplantae</taxon>
        <taxon>Streptophyta</taxon>
        <taxon>Embryophyta</taxon>
        <taxon>Tracheophyta</taxon>
        <taxon>Spermatophyta</taxon>
        <taxon>Magnoliopsida</taxon>
        <taxon>Liliopsida</taxon>
        <taxon>Poales</taxon>
        <taxon>Poaceae</taxon>
        <taxon>BOP clade</taxon>
        <taxon>Oryzoideae</taxon>
        <taxon>Oryzeae</taxon>
        <taxon>Oryzinae</taxon>
        <taxon>Oryza</taxon>
    </lineage>
</organism>
<dbReference type="Pfam" id="PF24570">
    <property type="entry name" value="BACK_BPM_SPOP"/>
    <property type="match status" value="1"/>
</dbReference>
<protein>
    <recommendedName>
        <fullName evidence="2">BPM/SPOP BACK domain-containing protein</fullName>
    </recommendedName>
</protein>
<feature type="domain" description="BPM/SPOP BACK" evidence="2">
    <location>
        <begin position="14"/>
        <end position="48"/>
    </location>
</feature>
<comment type="similarity">
    <text evidence="1">Belongs to the Tdpoz family.</text>
</comment>
<dbReference type="Proteomes" id="UP000026962">
    <property type="component" value="Chromosome 8"/>
</dbReference>
<sequence>MCAQKLWESVTVETVAETLTCAETHSCPELKSRCLDFVVEENNFKKAIDGSQSGLIPIENRNFVRPMSTFAN</sequence>
<dbReference type="AlphaFoldDB" id="A0A0E0LWW0"/>
<dbReference type="Gramene" id="OPUNC08G18600.1">
    <property type="protein sequence ID" value="OPUNC08G18600.1"/>
    <property type="gene ID" value="OPUNC08G18600"/>
</dbReference>
<reference evidence="3" key="1">
    <citation type="submission" date="2015-04" db="UniProtKB">
        <authorList>
            <consortium name="EnsemblPlants"/>
        </authorList>
    </citation>
    <scope>IDENTIFICATION</scope>
</reference>
<proteinExistence type="inferred from homology"/>
<dbReference type="STRING" id="4537.A0A0E0LWW0"/>
<evidence type="ECO:0000256" key="1">
    <source>
        <dbReference type="ARBA" id="ARBA00010846"/>
    </source>
</evidence>
<reference evidence="3" key="2">
    <citation type="submission" date="2018-05" db="EMBL/GenBank/DDBJ databases">
        <title>OpunRS2 (Oryza punctata Reference Sequence Version 2).</title>
        <authorList>
            <person name="Zhang J."/>
            <person name="Kudrna D."/>
            <person name="Lee S."/>
            <person name="Talag J."/>
            <person name="Welchert J."/>
            <person name="Wing R.A."/>
        </authorList>
    </citation>
    <scope>NUCLEOTIDE SEQUENCE [LARGE SCALE GENOMIC DNA]</scope>
</reference>
<dbReference type="EnsemblPlants" id="OPUNC08G18600.1">
    <property type="protein sequence ID" value="OPUNC08G18600.1"/>
    <property type="gene ID" value="OPUNC08G18600"/>
</dbReference>
<evidence type="ECO:0000313" key="4">
    <source>
        <dbReference type="Proteomes" id="UP000026962"/>
    </source>
</evidence>
<accession>A0A0E0LWW0</accession>
<dbReference type="Gene3D" id="6.10.250.3030">
    <property type="match status" value="1"/>
</dbReference>